<dbReference type="SUPFAM" id="SSF49777">
    <property type="entry name" value="PEBP-like"/>
    <property type="match status" value="1"/>
</dbReference>
<dbReference type="PANTHER" id="PTHR11362">
    <property type="entry name" value="PHOSPHATIDYLETHANOLAMINE-BINDING PROTEIN"/>
    <property type="match status" value="1"/>
</dbReference>
<evidence type="ECO:0000256" key="1">
    <source>
        <dbReference type="SAM" id="MobiDB-lite"/>
    </source>
</evidence>
<dbReference type="CDD" id="cd00866">
    <property type="entry name" value="PEBP_euk"/>
    <property type="match status" value="1"/>
</dbReference>
<proteinExistence type="predicted"/>
<sequence>MIFCRFTDIGKGNSTAGIYLPHLIIKSQHISTTSRQCPESVLSLFVLTLLLVPNKVLGQFSDQSLTNTTQAFTQAQIVPDVLSSFNPAALLGVEFTDPSTNQSVNVTPGILLSMEQTMKEPQFFLTANVTIPSTIPYVLVIIDPDAPMPQNNTESQFRHMLGGDFHVDNSSKLVNTSAALSDFVNPTPPTGSDPHRYVILAFIQPADFNSTGPELVNASTPRNNFNLTTFGEAVNLGSPIAGTYFLTGPSSNSSASSTSPASSTSSAATSSGVGRSLKAHGIGLKATWGLTLGLVMYALS</sequence>
<dbReference type="InterPro" id="IPR008914">
    <property type="entry name" value="PEBP"/>
</dbReference>
<keyword evidence="3" id="KW-1185">Reference proteome</keyword>
<dbReference type="InterPro" id="IPR036610">
    <property type="entry name" value="PEBP-like_sf"/>
</dbReference>
<dbReference type="Gene3D" id="3.90.280.10">
    <property type="entry name" value="PEBP-like"/>
    <property type="match status" value="1"/>
</dbReference>
<dbReference type="AlphaFoldDB" id="A0A1Q3DWH8"/>
<evidence type="ECO:0000313" key="2">
    <source>
        <dbReference type="EMBL" id="GAV99098.1"/>
    </source>
</evidence>
<dbReference type="Pfam" id="PF01161">
    <property type="entry name" value="PBP"/>
    <property type="match status" value="1"/>
</dbReference>
<comment type="caution">
    <text evidence="2">The sequence shown here is derived from an EMBL/GenBank/DDBJ whole genome shotgun (WGS) entry which is preliminary data.</text>
</comment>
<accession>A0A1Q3DWH8</accession>
<feature type="compositionally biased region" description="Low complexity" evidence="1">
    <location>
        <begin position="251"/>
        <end position="271"/>
    </location>
</feature>
<dbReference type="PANTHER" id="PTHR11362:SF82">
    <property type="entry name" value="PHOSPHATIDYLETHANOLAMINE-BINDING PROTEIN 4"/>
    <property type="match status" value="1"/>
</dbReference>
<protein>
    <submittedName>
        <fullName evidence="2">PEBP-like partial</fullName>
    </submittedName>
</protein>
<organism evidence="2 3">
    <name type="scientific">Lentinula edodes</name>
    <name type="common">Shiitake mushroom</name>
    <name type="synonym">Lentinus edodes</name>
    <dbReference type="NCBI Taxonomy" id="5353"/>
    <lineage>
        <taxon>Eukaryota</taxon>
        <taxon>Fungi</taxon>
        <taxon>Dikarya</taxon>
        <taxon>Basidiomycota</taxon>
        <taxon>Agaricomycotina</taxon>
        <taxon>Agaricomycetes</taxon>
        <taxon>Agaricomycetidae</taxon>
        <taxon>Agaricales</taxon>
        <taxon>Marasmiineae</taxon>
        <taxon>Omphalotaceae</taxon>
        <taxon>Lentinula</taxon>
    </lineage>
</organism>
<reference evidence="2 3" key="2">
    <citation type="submission" date="2017-02" db="EMBL/GenBank/DDBJ databases">
        <title>A genome survey and senescence transcriptome analysis in Lentinula edodes.</title>
        <authorList>
            <person name="Sakamoto Y."/>
            <person name="Nakade K."/>
            <person name="Sato S."/>
            <person name="Yoshida Y."/>
            <person name="Miyazaki K."/>
            <person name="Natsume S."/>
            <person name="Konno N."/>
        </authorList>
    </citation>
    <scope>NUCLEOTIDE SEQUENCE [LARGE SCALE GENOMIC DNA]</scope>
    <source>
        <strain evidence="2 3">NBRC 111202</strain>
    </source>
</reference>
<dbReference type="EMBL" id="BDGU01000007">
    <property type="protein sequence ID" value="GAV99098.1"/>
    <property type="molecule type" value="Genomic_DNA"/>
</dbReference>
<gene>
    <name evidence="2" type="ORF">LENED_000531</name>
</gene>
<evidence type="ECO:0000313" key="3">
    <source>
        <dbReference type="Proteomes" id="UP000188533"/>
    </source>
</evidence>
<dbReference type="Proteomes" id="UP000188533">
    <property type="component" value="Unassembled WGS sequence"/>
</dbReference>
<dbReference type="STRING" id="5353.A0A1Q3DWH8"/>
<feature type="region of interest" description="Disordered" evidence="1">
    <location>
        <begin position="251"/>
        <end position="272"/>
    </location>
</feature>
<reference evidence="2 3" key="1">
    <citation type="submission" date="2016-08" db="EMBL/GenBank/DDBJ databases">
        <authorList>
            <consortium name="Lentinula edodes genome sequencing consortium"/>
            <person name="Sakamoto Y."/>
            <person name="Nakade K."/>
            <person name="Sato S."/>
            <person name="Yoshida Y."/>
            <person name="Miyazaki K."/>
            <person name="Natsume S."/>
            <person name="Konno N."/>
        </authorList>
    </citation>
    <scope>NUCLEOTIDE SEQUENCE [LARGE SCALE GENOMIC DNA]</scope>
    <source>
        <strain evidence="2 3">NBRC 111202</strain>
    </source>
</reference>
<dbReference type="InterPro" id="IPR035810">
    <property type="entry name" value="PEBP_euk"/>
</dbReference>
<name>A0A1Q3DWH8_LENED</name>